<organism evidence="2 3">
    <name type="scientific">Pseudobutyrivibrio ruminis</name>
    <dbReference type="NCBI Taxonomy" id="46206"/>
    <lineage>
        <taxon>Bacteria</taxon>
        <taxon>Bacillati</taxon>
        <taxon>Bacillota</taxon>
        <taxon>Clostridia</taxon>
        <taxon>Lachnospirales</taxon>
        <taxon>Lachnospiraceae</taxon>
        <taxon>Pseudobutyrivibrio</taxon>
    </lineage>
</organism>
<dbReference type="EMBL" id="FNZX01000003">
    <property type="protein sequence ID" value="SEK17735.1"/>
    <property type="molecule type" value="Genomic_DNA"/>
</dbReference>
<dbReference type="GO" id="GO:0003677">
    <property type="term" value="F:DNA binding"/>
    <property type="evidence" value="ECO:0007669"/>
    <property type="project" value="UniProtKB-KW"/>
</dbReference>
<dbReference type="PANTHER" id="PTHR33164:SF58">
    <property type="entry name" value="DNA-BINDING TRANSCRIPTIONAL REPRESSOR SCOC"/>
    <property type="match status" value="1"/>
</dbReference>
<evidence type="ECO:0000259" key="1">
    <source>
        <dbReference type="PROSITE" id="PS50995"/>
    </source>
</evidence>
<keyword evidence="2" id="KW-0238">DNA-binding</keyword>
<dbReference type="RefSeq" id="WP_083380565.1">
    <property type="nucleotide sequence ID" value="NZ_FNZX01000003.1"/>
</dbReference>
<dbReference type="InterPro" id="IPR039422">
    <property type="entry name" value="MarR/SlyA-like"/>
</dbReference>
<sequence>MNYDEVMNIEKVTFGDMPPQPFLLGLLSAFDNRYQAAADAYVKEITWKQFFAIICINLCKEPPTLNELSDIMGSSHQNVKQILLKLEKKGFVRAAPDEKDKRKQRIFVTEKCRTFLEQNDNNGQQSQYVISRIFDGIDEKSLQTTIQTIMKMERNLSEL</sequence>
<dbReference type="InterPro" id="IPR036390">
    <property type="entry name" value="WH_DNA-bd_sf"/>
</dbReference>
<dbReference type="SMART" id="SM00347">
    <property type="entry name" value="HTH_MARR"/>
    <property type="match status" value="1"/>
</dbReference>
<evidence type="ECO:0000313" key="2">
    <source>
        <dbReference type="EMBL" id="SEK17735.1"/>
    </source>
</evidence>
<evidence type="ECO:0000313" key="3">
    <source>
        <dbReference type="Proteomes" id="UP000182321"/>
    </source>
</evidence>
<dbReference type="Gene3D" id="1.10.10.10">
    <property type="entry name" value="Winged helix-like DNA-binding domain superfamily/Winged helix DNA-binding domain"/>
    <property type="match status" value="1"/>
</dbReference>
<dbReference type="SUPFAM" id="SSF46785">
    <property type="entry name" value="Winged helix' DNA-binding domain"/>
    <property type="match status" value="1"/>
</dbReference>
<dbReference type="PROSITE" id="PS50995">
    <property type="entry name" value="HTH_MARR_2"/>
    <property type="match status" value="1"/>
</dbReference>
<feature type="domain" description="HTH marR-type" evidence="1">
    <location>
        <begin position="20"/>
        <end position="154"/>
    </location>
</feature>
<reference evidence="3" key="1">
    <citation type="submission" date="2016-10" db="EMBL/GenBank/DDBJ databases">
        <authorList>
            <person name="Varghese N."/>
        </authorList>
    </citation>
    <scope>NUCLEOTIDE SEQUENCE [LARGE SCALE GENOMIC DNA]</scope>
    <source>
        <strain evidence="3">ACV-9</strain>
    </source>
</reference>
<keyword evidence="3" id="KW-1185">Reference proteome</keyword>
<gene>
    <name evidence="2" type="ORF">SAMN02910377_00102</name>
</gene>
<dbReference type="InterPro" id="IPR000835">
    <property type="entry name" value="HTH_MarR-typ"/>
</dbReference>
<accession>A0A1H7F3N6</accession>
<dbReference type="InterPro" id="IPR036388">
    <property type="entry name" value="WH-like_DNA-bd_sf"/>
</dbReference>
<proteinExistence type="predicted"/>
<protein>
    <submittedName>
        <fullName evidence="2">DNA-binding transcriptional regulator, MarR family</fullName>
    </submittedName>
</protein>
<dbReference type="PANTHER" id="PTHR33164">
    <property type="entry name" value="TRANSCRIPTIONAL REGULATOR, MARR FAMILY"/>
    <property type="match status" value="1"/>
</dbReference>
<dbReference type="AlphaFoldDB" id="A0A1H7F3N6"/>
<dbReference type="Pfam" id="PF01047">
    <property type="entry name" value="MarR"/>
    <property type="match status" value="1"/>
</dbReference>
<dbReference type="GO" id="GO:0003700">
    <property type="term" value="F:DNA-binding transcription factor activity"/>
    <property type="evidence" value="ECO:0007669"/>
    <property type="project" value="InterPro"/>
</dbReference>
<name>A0A1H7F3N6_9FIRM</name>
<dbReference type="Proteomes" id="UP000182321">
    <property type="component" value="Unassembled WGS sequence"/>
</dbReference>
<dbReference type="GO" id="GO:0006950">
    <property type="term" value="P:response to stress"/>
    <property type="evidence" value="ECO:0007669"/>
    <property type="project" value="TreeGrafter"/>
</dbReference>